<proteinExistence type="predicted"/>
<dbReference type="Proteomes" id="UP001302812">
    <property type="component" value="Unassembled WGS sequence"/>
</dbReference>
<dbReference type="GO" id="GO:0005737">
    <property type="term" value="C:cytoplasm"/>
    <property type="evidence" value="ECO:0007669"/>
    <property type="project" value="TreeGrafter"/>
</dbReference>
<evidence type="ECO:0000259" key="3">
    <source>
        <dbReference type="Pfam" id="PF00248"/>
    </source>
</evidence>
<evidence type="ECO:0000256" key="1">
    <source>
        <dbReference type="ARBA" id="ARBA00023002"/>
    </source>
</evidence>
<dbReference type="PANTHER" id="PTHR43625">
    <property type="entry name" value="AFLATOXIN B1 ALDEHYDE REDUCTASE"/>
    <property type="match status" value="1"/>
</dbReference>
<evidence type="ECO:0000256" key="2">
    <source>
        <dbReference type="SAM" id="MobiDB-lite"/>
    </source>
</evidence>
<dbReference type="Pfam" id="PF00248">
    <property type="entry name" value="Aldo_ket_red"/>
    <property type="match status" value="1"/>
</dbReference>
<reference evidence="4" key="1">
    <citation type="journal article" date="2023" name="Mol. Phylogenet. Evol.">
        <title>Genome-scale phylogeny and comparative genomics of the fungal order Sordariales.</title>
        <authorList>
            <person name="Hensen N."/>
            <person name="Bonometti L."/>
            <person name="Westerberg I."/>
            <person name="Brannstrom I.O."/>
            <person name="Guillou S."/>
            <person name="Cros-Aarteil S."/>
            <person name="Calhoun S."/>
            <person name="Haridas S."/>
            <person name="Kuo A."/>
            <person name="Mondo S."/>
            <person name="Pangilinan J."/>
            <person name="Riley R."/>
            <person name="LaButti K."/>
            <person name="Andreopoulos B."/>
            <person name="Lipzen A."/>
            <person name="Chen C."/>
            <person name="Yan M."/>
            <person name="Daum C."/>
            <person name="Ng V."/>
            <person name="Clum A."/>
            <person name="Steindorff A."/>
            <person name="Ohm R.A."/>
            <person name="Martin F."/>
            <person name="Silar P."/>
            <person name="Natvig D.O."/>
            <person name="Lalanne C."/>
            <person name="Gautier V."/>
            <person name="Ament-Velasquez S.L."/>
            <person name="Kruys A."/>
            <person name="Hutchinson M.I."/>
            <person name="Powell A.J."/>
            <person name="Barry K."/>
            <person name="Miller A.N."/>
            <person name="Grigoriev I.V."/>
            <person name="Debuchy R."/>
            <person name="Gladieux P."/>
            <person name="Hiltunen Thoren M."/>
            <person name="Johannesson H."/>
        </authorList>
    </citation>
    <scope>NUCLEOTIDE SEQUENCE</scope>
    <source>
        <strain evidence="4">CBS 508.74</strain>
    </source>
</reference>
<gene>
    <name evidence="4" type="ORF">N656DRAFT_706702</name>
</gene>
<dbReference type="PANTHER" id="PTHR43625:SF40">
    <property type="entry name" value="ALDO-KETO REDUCTASE YAKC [NADP(+)]"/>
    <property type="match status" value="1"/>
</dbReference>
<feature type="region of interest" description="Disordered" evidence="2">
    <location>
        <begin position="330"/>
        <end position="350"/>
    </location>
</feature>
<protein>
    <submittedName>
        <fullName evidence="4">Aldo/keto reductase-like protein</fullName>
    </submittedName>
</protein>
<dbReference type="Gene3D" id="3.20.20.100">
    <property type="entry name" value="NADP-dependent oxidoreductase domain"/>
    <property type="match status" value="1"/>
</dbReference>
<dbReference type="RefSeq" id="XP_064671526.1">
    <property type="nucleotide sequence ID" value="XM_064811375.1"/>
</dbReference>
<organism evidence="4 5">
    <name type="scientific">Canariomyces notabilis</name>
    <dbReference type="NCBI Taxonomy" id="2074819"/>
    <lineage>
        <taxon>Eukaryota</taxon>
        <taxon>Fungi</taxon>
        <taxon>Dikarya</taxon>
        <taxon>Ascomycota</taxon>
        <taxon>Pezizomycotina</taxon>
        <taxon>Sordariomycetes</taxon>
        <taxon>Sordariomycetidae</taxon>
        <taxon>Sordariales</taxon>
        <taxon>Chaetomiaceae</taxon>
        <taxon>Canariomyces</taxon>
    </lineage>
</organism>
<reference evidence="4" key="2">
    <citation type="submission" date="2023-05" db="EMBL/GenBank/DDBJ databases">
        <authorList>
            <consortium name="Lawrence Berkeley National Laboratory"/>
            <person name="Steindorff A."/>
            <person name="Hensen N."/>
            <person name="Bonometti L."/>
            <person name="Westerberg I."/>
            <person name="Brannstrom I.O."/>
            <person name="Guillou S."/>
            <person name="Cros-Aarteil S."/>
            <person name="Calhoun S."/>
            <person name="Haridas S."/>
            <person name="Kuo A."/>
            <person name="Mondo S."/>
            <person name="Pangilinan J."/>
            <person name="Riley R."/>
            <person name="Labutti K."/>
            <person name="Andreopoulos B."/>
            <person name="Lipzen A."/>
            <person name="Chen C."/>
            <person name="Yanf M."/>
            <person name="Daum C."/>
            <person name="Ng V."/>
            <person name="Clum A."/>
            <person name="Ohm R."/>
            <person name="Martin F."/>
            <person name="Silar P."/>
            <person name="Natvig D."/>
            <person name="Lalanne C."/>
            <person name="Gautier V."/>
            <person name="Ament-Velasquez S.L."/>
            <person name="Kruys A."/>
            <person name="Hutchinson M.I."/>
            <person name="Powell A.J."/>
            <person name="Barry K."/>
            <person name="Miller A.N."/>
            <person name="Grigoriev I.V."/>
            <person name="Debuchy R."/>
            <person name="Gladieux P."/>
            <person name="Thoren M.H."/>
            <person name="Johannesson H."/>
        </authorList>
    </citation>
    <scope>NUCLEOTIDE SEQUENCE</scope>
    <source>
        <strain evidence="4">CBS 508.74</strain>
    </source>
</reference>
<dbReference type="InterPro" id="IPR023210">
    <property type="entry name" value="NADP_OxRdtase_dom"/>
</dbReference>
<comment type="caution">
    <text evidence="4">The sequence shown here is derived from an EMBL/GenBank/DDBJ whole genome shotgun (WGS) entry which is preliminary data.</text>
</comment>
<dbReference type="AlphaFoldDB" id="A0AAN6TGX2"/>
<dbReference type="SUPFAM" id="SSF51430">
    <property type="entry name" value="NAD(P)-linked oxidoreductase"/>
    <property type="match status" value="1"/>
</dbReference>
<keyword evidence="5" id="KW-1185">Reference proteome</keyword>
<name>A0AAN6TGX2_9PEZI</name>
<keyword evidence="1" id="KW-0560">Oxidoreductase</keyword>
<evidence type="ECO:0000313" key="4">
    <source>
        <dbReference type="EMBL" id="KAK4113956.1"/>
    </source>
</evidence>
<dbReference type="EMBL" id="MU853338">
    <property type="protein sequence ID" value="KAK4113956.1"/>
    <property type="molecule type" value="Genomic_DNA"/>
</dbReference>
<dbReference type="InterPro" id="IPR050791">
    <property type="entry name" value="Aldo-Keto_reductase"/>
</dbReference>
<dbReference type="GO" id="GO:0016491">
    <property type="term" value="F:oxidoreductase activity"/>
    <property type="evidence" value="ECO:0007669"/>
    <property type="project" value="UniProtKB-KW"/>
</dbReference>
<dbReference type="InterPro" id="IPR036812">
    <property type="entry name" value="NAD(P)_OxRdtase_dom_sf"/>
</dbReference>
<accession>A0AAN6TGX2</accession>
<sequence length="350" mass="39050">MAPPASLPSKKLGKDGPEISAIGFGLMGLSVLYGSVGTDEERLAVLDRAWELGCTTWDTSDAYGDSEDLLGIWFALHPERRKDIFLSTKFSIVVKFKEDGSIESSFDSSPERARSQCELSLKRLGTDWIDVYYIHRTDGKTPIEKTMEALRDLKNEGKIRAIGISECSSRTLRRAYKVVPVAAVQVEYNPWRLDIEGEKGTNLLAACRELGVTVFAYSPLARGMFTGQIKSAEDLAENDYRRTVPLFSKENLPKNLELVEKFKAMASKKGCTPGQLVLAWLMAQGGDIIPIPGTKKIKYLEENVASTKVVLLPEEDKEIRDLANQIPVSGQRYDPSRYQSRQEFSDTPEL</sequence>
<dbReference type="GeneID" id="89935500"/>
<feature type="domain" description="NADP-dependent oxidoreductase" evidence="3">
    <location>
        <begin position="22"/>
        <end position="322"/>
    </location>
</feature>
<evidence type="ECO:0000313" key="5">
    <source>
        <dbReference type="Proteomes" id="UP001302812"/>
    </source>
</evidence>